<dbReference type="PANTHER" id="PTHR44591:SF18">
    <property type="entry name" value="REGULATORY PROTEIN"/>
    <property type="match status" value="1"/>
</dbReference>
<dbReference type="PROSITE" id="PS50110">
    <property type="entry name" value="RESPONSE_REGULATORY"/>
    <property type="match status" value="1"/>
</dbReference>
<reference evidence="5 6" key="1">
    <citation type="submission" date="2017-10" db="EMBL/GenBank/DDBJ databases">
        <title>The new phylogeny of genus Mycobacterium.</title>
        <authorList>
            <person name="Tortoli E."/>
            <person name="Trovato A."/>
            <person name="Cirillo D.M."/>
        </authorList>
    </citation>
    <scope>NUCLEOTIDE SEQUENCE [LARGE SCALE GENOMIC DNA]</scope>
    <source>
        <strain evidence="5 6">CCUG37673</strain>
    </source>
</reference>
<reference evidence="4" key="3">
    <citation type="submission" date="2020-02" db="EMBL/GenBank/DDBJ databases">
        <authorList>
            <person name="Matsumoto Y."/>
            <person name="Motooka D."/>
            <person name="Nakamura S."/>
        </authorList>
    </citation>
    <scope>NUCLEOTIDE SEQUENCE</scope>
    <source>
        <strain evidence="4">JCM 6377</strain>
    </source>
</reference>
<dbReference type="AlphaFoldDB" id="A0A2A7MPS5"/>
<comment type="caution">
    <text evidence="5">The sequence shown here is derived from an EMBL/GenBank/DDBJ whole genome shotgun (WGS) entry which is preliminary data.</text>
</comment>
<dbReference type="PANTHER" id="PTHR44591">
    <property type="entry name" value="STRESS RESPONSE REGULATOR PROTEIN 1"/>
    <property type="match status" value="1"/>
</dbReference>
<evidence type="ECO:0000256" key="1">
    <source>
        <dbReference type="ARBA" id="ARBA00022553"/>
    </source>
</evidence>
<reference evidence="4 7" key="2">
    <citation type="journal article" date="2019" name="Emerg. Microbes Infect.">
        <title>Comprehensive subspecies identification of 175 nontuberculous mycobacteria species based on 7547 genomic profiles.</title>
        <authorList>
            <person name="Matsumoto Y."/>
            <person name="Kinjo T."/>
            <person name="Motooka D."/>
            <person name="Nabeya D."/>
            <person name="Jung N."/>
            <person name="Uechi K."/>
            <person name="Horii T."/>
            <person name="Iida T."/>
            <person name="Fujita J."/>
            <person name="Nakamura S."/>
        </authorList>
    </citation>
    <scope>NUCLEOTIDE SEQUENCE [LARGE SCALE GENOMIC DNA]</scope>
    <source>
        <strain evidence="4 7">JCM 6377</strain>
    </source>
</reference>
<dbReference type="SUPFAM" id="SSF52172">
    <property type="entry name" value="CheY-like"/>
    <property type="match status" value="1"/>
</dbReference>
<dbReference type="GO" id="GO:0000160">
    <property type="term" value="P:phosphorelay signal transduction system"/>
    <property type="evidence" value="ECO:0007669"/>
    <property type="project" value="InterPro"/>
</dbReference>
<protein>
    <submittedName>
        <fullName evidence="4">Response regulator</fullName>
    </submittedName>
</protein>
<dbReference type="SMART" id="SM00448">
    <property type="entry name" value="REC"/>
    <property type="match status" value="1"/>
</dbReference>
<accession>A0A2A7MPS5</accession>
<evidence type="ECO:0000313" key="4">
    <source>
        <dbReference type="EMBL" id="GFG50862.1"/>
    </source>
</evidence>
<dbReference type="Pfam" id="PF00072">
    <property type="entry name" value="Response_reg"/>
    <property type="match status" value="1"/>
</dbReference>
<keyword evidence="6" id="KW-1185">Reference proteome</keyword>
<gene>
    <name evidence="5" type="ORF">CQY20_31345</name>
    <name evidence="4" type="ORF">MAGR_23030</name>
</gene>
<name>A0A2A7MPS5_MYCAG</name>
<dbReference type="InterPro" id="IPR001789">
    <property type="entry name" value="Sig_transdc_resp-reg_receiver"/>
</dbReference>
<dbReference type="InterPro" id="IPR011006">
    <property type="entry name" value="CheY-like_superfamily"/>
</dbReference>
<sequence length="124" mass="12681">MRCLIVDDNVGFVAAARKVLEAGGITVVGSTASTAEAMALIATLHPDVTLVDIDLGAENGIDLVARLSQTSTPAILVSAYSAEDFCDEINGCGAVGFVAKSDLTAAAIRDVLGVSACVEECDHR</sequence>
<proteinExistence type="predicted"/>
<dbReference type="InterPro" id="IPR050595">
    <property type="entry name" value="Bact_response_regulator"/>
</dbReference>
<feature type="modified residue" description="4-aspartylphosphate" evidence="2">
    <location>
        <position position="52"/>
    </location>
</feature>
<organism evidence="5 6">
    <name type="scientific">Mycolicibacterium agri</name>
    <name type="common">Mycobacterium agri</name>
    <dbReference type="NCBI Taxonomy" id="36811"/>
    <lineage>
        <taxon>Bacteria</taxon>
        <taxon>Bacillati</taxon>
        <taxon>Actinomycetota</taxon>
        <taxon>Actinomycetes</taxon>
        <taxon>Mycobacteriales</taxon>
        <taxon>Mycobacteriaceae</taxon>
        <taxon>Mycolicibacterium</taxon>
    </lineage>
</organism>
<evidence type="ECO:0000313" key="7">
    <source>
        <dbReference type="Proteomes" id="UP000465302"/>
    </source>
</evidence>
<keyword evidence="1 2" id="KW-0597">Phosphoprotein</keyword>
<dbReference type="CDD" id="cd00156">
    <property type="entry name" value="REC"/>
    <property type="match status" value="1"/>
</dbReference>
<feature type="domain" description="Response regulatory" evidence="3">
    <location>
        <begin position="2"/>
        <end position="115"/>
    </location>
</feature>
<dbReference type="EMBL" id="PDCP01000121">
    <property type="protein sequence ID" value="PEG33341.1"/>
    <property type="molecule type" value="Genomic_DNA"/>
</dbReference>
<dbReference type="Proteomes" id="UP000465302">
    <property type="component" value="Unassembled WGS sequence"/>
</dbReference>
<dbReference type="Proteomes" id="UP000220914">
    <property type="component" value="Unassembled WGS sequence"/>
</dbReference>
<dbReference type="EMBL" id="BLKS01000001">
    <property type="protein sequence ID" value="GFG50862.1"/>
    <property type="molecule type" value="Genomic_DNA"/>
</dbReference>
<evidence type="ECO:0000259" key="3">
    <source>
        <dbReference type="PROSITE" id="PS50110"/>
    </source>
</evidence>
<evidence type="ECO:0000313" key="5">
    <source>
        <dbReference type="EMBL" id="PEG33341.1"/>
    </source>
</evidence>
<evidence type="ECO:0000313" key="6">
    <source>
        <dbReference type="Proteomes" id="UP000220914"/>
    </source>
</evidence>
<dbReference type="OrthoDB" id="7352332at2"/>
<dbReference type="Gene3D" id="3.40.50.2300">
    <property type="match status" value="1"/>
</dbReference>
<evidence type="ECO:0000256" key="2">
    <source>
        <dbReference type="PROSITE-ProRule" id="PRU00169"/>
    </source>
</evidence>
<dbReference type="RefSeq" id="WP_097944867.1">
    <property type="nucleotide sequence ID" value="NZ_BLKS01000001.1"/>
</dbReference>